<dbReference type="Proteomes" id="UP000186817">
    <property type="component" value="Unassembled WGS sequence"/>
</dbReference>
<evidence type="ECO:0000313" key="2">
    <source>
        <dbReference type="Proteomes" id="UP000186817"/>
    </source>
</evidence>
<accession>A0A1Q9D358</accession>
<reference evidence="1 2" key="1">
    <citation type="submission" date="2016-02" db="EMBL/GenBank/DDBJ databases">
        <title>Genome analysis of coral dinoflagellate symbionts highlights evolutionary adaptations to a symbiotic lifestyle.</title>
        <authorList>
            <person name="Aranda M."/>
            <person name="Li Y."/>
            <person name="Liew Y.J."/>
            <person name="Baumgarten S."/>
            <person name="Simakov O."/>
            <person name="Wilson M."/>
            <person name="Piel J."/>
            <person name="Ashoor H."/>
            <person name="Bougouffa S."/>
            <person name="Bajic V.B."/>
            <person name="Ryu T."/>
            <person name="Ravasi T."/>
            <person name="Bayer T."/>
            <person name="Micklem G."/>
            <person name="Kim H."/>
            <person name="Bhak J."/>
            <person name="Lajeunesse T.C."/>
            <person name="Voolstra C.R."/>
        </authorList>
    </citation>
    <scope>NUCLEOTIDE SEQUENCE [LARGE SCALE GENOMIC DNA]</scope>
    <source>
        <strain evidence="1 2">CCMP2467</strain>
    </source>
</reference>
<protein>
    <submittedName>
        <fullName evidence="1">Uncharacterized protein</fullName>
    </submittedName>
</protein>
<proteinExistence type="predicted"/>
<name>A0A1Q9D358_SYMMI</name>
<dbReference type="EMBL" id="LSRX01000751">
    <property type="protein sequence ID" value="OLP89611.1"/>
    <property type="molecule type" value="Genomic_DNA"/>
</dbReference>
<gene>
    <name evidence="1" type="ORF">AK812_SmicGene28905</name>
</gene>
<dbReference type="AlphaFoldDB" id="A0A1Q9D358"/>
<comment type="caution">
    <text evidence="1">The sequence shown here is derived from an EMBL/GenBank/DDBJ whole genome shotgun (WGS) entry which is preliminary data.</text>
</comment>
<evidence type="ECO:0000313" key="1">
    <source>
        <dbReference type="EMBL" id="OLP89611.1"/>
    </source>
</evidence>
<organism evidence="1 2">
    <name type="scientific">Symbiodinium microadriaticum</name>
    <name type="common">Dinoflagellate</name>
    <name type="synonym">Zooxanthella microadriatica</name>
    <dbReference type="NCBI Taxonomy" id="2951"/>
    <lineage>
        <taxon>Eukaryota</taxon>
        <taxon>Sar</taxon>
        <taxon>Alveolata</taxon>
        <taxon>Dinophyceae</taxon>
        <taxon>Suessiales</taxon>
        <taxon>Symbiodiniaceae</taxon>
        <taxon>Symbiodinium</taxon>
    </lineage>
</organism>
<keyword evidence="2" id="KW-1185">Reference proteome</keyword>
<sequence length="88" mass="9205">MSVVDSEAVFSARCAKVGLSETAIAALREKGWGTHANFAFSTAVIPGQGDDSVFVRDVITAVLGLISSQWLKGLLRGYGGYGGYGHGR</sequence>